<dbReference type="OrthoDB" id="343216at2759"/>
<feature type="coiled-coil region" evidence="1">
    <location>
        <begin position="338"/>
        <end position="435"/>
    </location>
</feature>
<dbReference type="PANTHER" id="PTHR23159">
    <property type="entry name" value="CENTROSOMAL PROTEIN 2"/>
    <property type="match status" value="1"/>
</dbReference>
<keyword evidence="4" id="KW-1185">Reference proteome</keyword>
<protein>
    <submittedName>
        <fullName evidence="3">Uncharacterized protein</fullName>
    </submittedName>
</protein>
<feature type="coiled-coil region" evidence="1">
    <location>
        <begin position="54"/>
        <end position="127"/>
    </location>
</feature>
<feature type="coiled-coil region" evidence="1">
    <location>
        <begin position="182"/>
        <end position="209"/>
    </location>
</feature>
<organism evidence="3 4">
    <name type="scientific">Bugula neritina</name>
    <name type="common">Brown bryozoan</name>
    <name type="synonym">Sertularia neritina</name>
    <dbReference type="NCBI Taxonomy" id="10212"/>
    <lineage>
        <taxon>Eukaryota</taxon>
        <taxon>Metazoa</taxon>
        <taxon>Spiralia</taxon>
        <taxon>Lophotrochozoa</taxon>
        <taxon>Bryozoa</taxon>
        <taxon>Gymnolaemata</taxon>
        <taxon>Cheilostomatida</taxon>
        <taxon>Flustrina</taxon>
        <taxon>Buguloidea</taxon>
        <taxon>Bugulidae</taxon>
        <taxon>Bugula</taxon>
    </lineage>
</organism>
<comment type="caution">
    <text evidence="3">The sequence shown here is derived from an EMBL/GenBank/DDBJ whole genome shotgun (WGS) entry which is preliminary data.</text>
</comment>
<evidence type="ECO:0000313" key="3">
    <source>
        <dbReference type="EMBL" id="KAF6031857.1"/>
    </source>
</evidence>
<feature type="compositionally biased region" description="Polar residues" evidence="2">
    <location>
        <begin position="1"/>
        <end position="18"/>
    </location>
</feature>
<reference evidence="3" key="1">
    <citation type="submission" date="2020-06" db="EMBL/GenBank/DDBJ databases">
        <title>Draft genome of Bugula neritina, a colonial animal packing powerful symbionts and potential medicines.</title>
        <authorList>
            <person name="Rayko M."/>
        </authorList>
    </citation>
    <scope>NUCLEOTIDE SEQUENCE [LARGE SCALE GENOMIC DNA]</scope>
    <source>
        <strain evidence="3">Kwan_BN1</strain>
    </source>
</reference>
<evidence type="ECO:0000256" key="2">
    <source>
        <dbReference type="SAM" id="MobiDB-lite"/>
    </source>
</evidence>
<dbReference type="Gene3D" id="1.10.287.1490">
    <property type="match status" value="1"/>
</dbReference>
<name>A0A7J7K0V1_BUGNE</name>
<accession>A0A7J7K0V1</accession>
<feature type="region of interest" description="Disordered" evidence="2">
    <location>
        <begin position="1"/>
        <end position="23"/>
    </location>
</feature>
<evidence type="ECO:0000313" key="4">
    <source>
        <dbReference type="Proteomes" id="UP000593567"/>
    </source>
</evidence>
<keyword evidence="1" id="KW-0175">Coiled coil</keyword>
<dbReference type="Proteomes" id="UP000593567">
    <property type="component" value="Unassembled WGS sequence"/>
</dbReference>
<feature type="coiled-coil region" evidence="1">
    <location>
        <begin position="249"/>
        <end position="283"/>
    </location>
</feature>
<proteinExistence type="predicted"/>
<feature type="coiled-coil region" evidence="1">
    <location>
        <begin position="482"/>
        <end position="523"/>
    </location>
</feature>
<sequence>MELVSSNGTTLQGPSSLSSRERVSETTDFVIINGQGNSSSYDEPDFDLFSSLSQADAVAQVKELLQQREMLQSNFAECTQRLSDMTLTCNELKVQEQQNCQRAKDRIDKLVKEKETLQEEIKKLNDDRSPDIKQPAPALHVAIPTSEQISIEENTSERLQDTPVEYCTSAPLTAQGVPATMMSLRETEVEELRAQIQTLKAEKNDVELRLCENEEHSRQVDLKREAAERRCADISTQFRQFRQDNDLQLVNLSSANEELKSKLKQAESEIHRQAAEFDSTQQEILNGLRKKCNELETSYANQVQIYTEAQREWSSKEQALIAECHDWRKRCLEHETYKKSMQEAYRQVQSEKTSAEQLVHTLNAEKYKADSIIAKLKPIITDCGKNIHKLQEENSKLKGQYAELQRTSDGVQQENGELNKKIDHLYARIEELNQSVGDEISISNSRCDEWKEKFKSEKLNSEKVKAELLSLQQANKKFSADVDREKRHVQKLNDIITRLKQENAKLEGNVTRLEREVGELNSHNIQRGRVFTLPISKPTMLPDNLELNSDHMLSQDNQKCPIDGCDKVGDASFLSNHINRDHYGS</sequence>
<evidence type="ECO:0000256" key="1">
    <source>
        <dbReference type="SAM" id="Coils"/>
    </source>
</evidence>
<gene>
    <name evidence="3" type="ORF">EB796_009862</name>
</gene>
<dbReference type="PANTHER" id="PTHR23159:SF31">
    <property type="entry name" value="CENTROSOME-ASSOCIATED PROTEIN CEP250 ISOFORM X1"/>
    <property type="match status" value="1"/>
</dbReference>
<dbReference type="EMBL" id="VXIV02001558">
    <property type="protein sequence ID" value="KAF6031857.1"/>
    <property type="molecule type" value="Genomic_DNA"/>
</dbReference>
<dbReference type="AlphaFoldDB" id="A0A7J7K0V1"/>